<protein>
    <submittedName>
        <fullName evidence="2">Uncharacterized protein</fullName>
    </submittedName>
</protein>
<proteinExistence type="predicted"/>
<keyword evidence="3" id="KW-1185">Reference proteome</keyword>
<evidence type="ECO:0000313" key="2">
    <source>
        <dbReference type="EMBL" id="CAL1536268.1"/>
    </source>
</evidence>
<name>A0AAV2HQ86_LYMST</name>
<accession>A0AAV2HQ86</accession>
<dbReference type="AlphaFoldDB" id="A0AAV2HQ86"/>
<dbReference type="EMBL" id="CAXITT010000225">
    <property type="protein sequence ID" value="CAL1536268.1"/>
    <property type="molecule type" value="Genomic_DNA"/>
</dbReference>
<feature type="region of interest" description="Disordered" evidence="1">
    <location>
        <begin position="89"/>
        <end position="139"/>
    </location>
</feature>
<sequence>DINNEDKIKIEEDLHSINEASTFVQYGHPTLLNLQSHTDGHPTSVNLQSQTDGHTTSLTLQSHTDGHPTSLNLLSCTDGHLMHIKGQHLNTQRTDQSKEGRSSSAGSDKAEEGQFKTARPDQTETGQLGFTGPDQSEEGYLSLEGTHETKAHKAESSDSEEEISVTDVIMAPTSLISQRNKMALSTAGSALLEPGVDKTKNQGHASVVNESVSTICQPTVDYASKEDNIKSMERGVETSNSTKDNIFPVNTLPRSQMVSGSNEGIITVTGGNIPLPSAQGGCATHEEIITVTAANILLPSAQGDGATHEEIVTVTDA</sequence>
<evidence type="ECO:0000256" key="1">
    <source>
        <dbReference type="SAM" id="MobiDB-lite"/>
    </source>
</evidence>
<comment type="caution">
    <text evidence="2">The sequence shown here is derived from an EMBL/GenBank/DDBJ whole genome shotgun (WGS) entry which is preliminary data.</text>
</comment>
<dbReference type="Proteomes" id="UP001497497">
    <property type="component" value="Unassembled WGS sequence"/>
</dbReference>
<gene>
    <name evidence="2" type="ORF">GSLYS_00010181001</name>
</gene>
<feature type="non-terminal residue" evidence="2">
    <location>
        <position position="1"/>
    </location>
</feature>
<evidence type="ECO:0000313" key="3">
    <source>
        <dbReference type="Proteomes" id="UP001497497"/>
    </source>
</evidence>
<organism evidence="2 3">
    <name type="scientific">Lymnaea stagnalis</name>
    <name type="common">Great pond snail</name>
    <name type="synonym">Helix stagnalis</name>
    <dbReference type="NCBI Taxonomy" id="6523"/>
    <lineage>
        <taxon>Eukaryota</taxon>
        <taxon>Metazoa</taxon>
        <taxon>Spiralia</taxon>
        <taxon>Lophotrochozoa</taxon>
        <taxon>Mollusca</taxon>
        <taxon>Gastropoda</taxon>
        <taxon>Heterobranchia</taxon>
        <taxon>Euthyneura</taxon>
        <taxon>Panpulmonata</taxon>
        <taxon>Hygrophila</taxon>
        <taxon>Lymnaeoidea</taxon>
        <taxon>Lymnaeidae</taxon>
        <taxon>Lymnaea</taxon>
    </lineage>
</organism>
<reference evidence="2 3" key="1">
    <citation type="submission" date="2024-04" db="EMBL/GenBank/DDBJ databases">
        <authorList>
            <consortium name="Genoscope - CEA"/>
            <person name="William W."/>
        </authorList>
    </citation>
    <scope>NUCLEOTIDE SEQUENCE [LARGE SCALE GENOMIC DNA]</scope>
</reference>
<feature type="compositionally biased region" description="Basic and acidic residues" evidence="1">
    <location>
        <begin position="108"/>
        <end position="122"/>
    </location>
</feature>
<feature type="non-terminal residue" evidence="2">
    <location>
        <position position="317"/>
    </location>
</feature>